<comment type="caution">
    <text evidence="2">The sequence shown here is derived from an EMBL/GenBank/DDBJ whole genome shotgun (WGS) entry which is preliminary data.</text>
</comment>
<dbReference type="RefSeq" id="WP_379905554.1">
    <property type="nucleotide sequence ID" value="NZ_JBHRTR010000045.1"/>
</dbReference>
<gene>
    <name evidence="2" type="ORF">ACFOGJ_24365</name>
</gene>
<sequence length="169" mass="18779">MTISAAQCRAGRALLDWSQDRLAESANVSRTTVADFERNTRQPIRNNLVSIAAAMEAAGVAFISDDDQGAGVRFRKVEIEYNNKTVRERGRGYAMSIRYRGEPYELVVDRDALDDLDRATYRSSAEYAEAYANHLPKILIAAKKALDAGETSAQGEIYLSHDAFPPELF</sequence>
<evidence type="ECO:0000313" key="2">
    <source>
        <dbReference type="EMBL" id="MFC3230406.1"/>
    </source>
</evidence>
<evidence type="ECO:0000259" key="1">
    <source>
        <dbReference type="PROSITE" id="PS50943"/>
    </source>
</evidence>
<dbReference type="SUPFAM" id="SSF47413">
    <property type="entry name" value="lambda repressor-like DNA-binding domains"/>
    <property type="match status" value="1"/>
</dbReference>
<dbReference type="Pfam" id="PF01381">
    <property type="entry name" value="HTH_3"/>
    <property type="match status" value="1"/>
</dbReference>
<dbReference type="InterPro" id="IPR010982">
    <property type="entry name" value="Lambda_DNA-bd_dom_sf"/>
</dbReference>
<name>A0ABV7L7M3_9PROT</name>
<reference evidence="3" key="1">
    <citation type="journal article" date="2019" name="Int. J. Syst. Evol. Microbiol.">
        <title>The Global Catalogue of Microorganisms (GCM) 10K type strain sequencing project: providing services to taxonomists for standard genome sequencing and annotation.</title>
        <authorList>
            <consortium name="The Broad Institute Genomics Platform"/>
            <consortium name="The Broad Institute Genome Sequencing Center for Infectious Disease"/>
            <person name="Wu L."/>
            <person name="Ma J."/>
        </authorList>
    </citation>
    <scope>NUCLEOTIDE SEQUENCE [LARGE SCALE GENOMIC DNA]</scope>
    <source>
        <strain evidence="3">KCTC 42964</strain>
    </source>
</reference>
<dbReference type="Gene3D" id="1.10.260.40">
    <property type="entry name" value="lambda repressor-like DNA-binding domains"/>
    <property type="match status" value="1"/>
</dbReference>
<accession>A0ABV7L7M3</accession>
<dbReference type="EMBL" id="JBHRTR010000045">
    <property type="protein sequence ID" value="MFC3230406.1"/>
    <property type="molecule type" value="Genomic_DNA"/>
</dbReference>
<keyword evidence="3" id="KW-1185">Reference proteome</keyword>
<dbReference type="InterPro" id="IPR001387">
    <property type="entry name" value="Cro/C1-type_HTH"/>
</dbReference>
<dbReference type="Proteomes" id="UP001595528">
    <property type="component" value="Unassembled WGS sequence"/>
</dbReference>
<organism evidence="2 3">
    <name type="scientific">Marinibaculum pumilum</name>
    <dbReference type="NCBI Taxonomy" id="1766165"/>
    <lineage>
        <taxon>Bacteria</taxon>
        <taxon>Pseudomonadati</taxon>
        <taxon>Pseudomonadota</taxon>
        <taxon>Alphaproteobacteria</taxon>
        <taxon>Rhodospirillales</taxon>
        <taxon>Rhodospirillaceae</taxon>
        <taxon>Marinibaculum</taxon>
    </lineage>
</organism>
<evidence type="ECO:0000313" key="3">
    <source>
        <dbReference type="Proteomes" id="UP001595528"/>
    </source>
</evidence>
<dbReference type="PROSITE" id="PS50943">
    <property type="entry name" value="HTH_CROC1"/>
    <property type="match status" value="1"/>
</dbReference>
<proteinExistence type="predicted"/>
<feature type="domain" description="HTH cro/C1-type" evidence="1">
    <location>
        <begin position="12"/>
        <end position="62"/>
    </location>
</feature>
<protein>
    <submittedName>
        <fullName evidence="2">Helix-turn-helix transcriptional regulator</fullName>
    </submittedName>
</protein>
<dbReference type="CDD" id="cd00093">
    <property type="entry name" value="HTH_XRE"/>
    <property type="match status" value="1"/>
</dbReference>